<gene>
    <name evidence="6" type="ORF">NTJ_13896</name>
</gene>
<proteinExistence type="predicted"/>
<dbReference type="SUPFAM" id="SSF56968">
    <property type="entry name" value="Lipovitellin-phosvitin complex, beta-sheet shell regions"/>
    <property type="match status" value="1"/>
</dbReference>
<dbReference type="InterPro" id="IPR050733">
    <property type="entry name" value="Vitellogenin/Apolipophorin"/>
</dbReference>
<reference evidence="6 7" key="1">
    <citation type="submission" date="2023-09" db="EMBL/GenBank/DDBJ databases">
        <title>Nesidiocoris tenuis whole genome shotgun sequence.</title>
        <authorList>
            <person name="Shibata T."/>
            <person name="Shimoda M."/>
            <person name="Kobayashi T."/>
            <person name="Uehara T."/>
        </authorList>
    </citation>
    <scope>NUCLEOTIDE SEQUENCE [LARGE SCALE GENOMIC DNA]</scope>
    <source>
        <strain evidence="6 7">Japan</strain>
    </source>
</reference>
<dbReference type="PANTHER" id="PTHR23345:SF33">
    <property type="entry name" value="CROSSVEINLESS D"/>
    <property type="match status" value="1"/>
</dbReference>
<evidence type="ECO:0000256" key="3">
    <source>
        <dbReference type="SAM" id="SignalP"/>
    </source>
</evidence>
<evidence type="ECO:0000256" key="2">
    <source>
        <dbReference type="PROSITE-ProRule" id="PRU00557"/>
    </source>
</evidence>
<dbReference type="PROSITE" id="PS51233">
    <property type="entry name" value="VWFD"/>
    <property type="match status" value="1"/>
</dbReference>
<evidence type="ECO:0000259" key="4">
    <source>
        <dbReference type="PROSITE" id="PS51211"/>
    </source>
</evidence>
<sequence length="1319" mass="149267">MSLPVFGILLLHFSTCWAQDLTLFPDNKEVVYRWSTHATSGTMLPSVLNSSWNLTARVVVQQRPNGTAFFKILQEENNSLSIPFMALYTSGELKEIWVSPEDEPWSINMKRALSSMLQLKLDTVLFKRSSNGVESGLHGECNTEYIVLDGEEKQSLRVKKILDHDSCKKRKIEHWANLPINLCPGKYQDMVISTSEREYLVYPFSNPLIRNVTAFGRVLFQPYQAKAEAHYSKISQLLEFESMNDVTTLISPHPNSTSIELSYSEYPLDPSYGQEPTNSSALAQEIYVLLGDLSDSLSIWEVDVKGLDNQTSFYILDLMSWLKQEDWEQLYKLVTLGTSYRQETIQHLFWDLVPQVGSHAAVLFIKDLITTERLKGFSAGRILANFPFYMKETSEELLTLCEELLKLEEKIGLEVRQSAILSFASQIYTTCKGGRCQADTLDRYAKLYLDKFTGSSAYVDQMLYLQGLSNIELDQVLDFLAPVVTGQVSSDKHIRFLAVWATLPTVYSQQTKIYDIYWPIFSDRSESLEMRAAAMTMLIMSKPNPSRFFTLYWHMQTEPSEQLYNYWYTTIHSLSNTNYPCYEQLGHVASKFVRYVHPRGRIWATGNYILDFEDQDRAYGSLFQVLLFASERTGLPNVFMFMAEHHSLGHTRMYALYLKVEGLDSALCDQLGDMSGWMRSTKQMAKVLNLLQDLKVPLRSPDKLHVELIFKVDGRAVLVQYMNRTNFNRWSNEIRRLSSLYFEFSINYQSLQFPLIIGYKSASDIGAPVLIQIRSASLISTRGSVSQENEGKARNAELDLRYSWNGVTTLKLYDPLQNRWHGADRCRNVHIRLPFATQLVLQMVKSLFKVTAVRHKDFIKGSRLGMVWHASTRLVSNKPIIKSYPNISDEWTMDSEDLGARLGASVFDCNNPDTLPDVLHLLKKSFLANHKNYYMIPGGIIILGVLSLRDQLMFQPQGSNCGVMLYFTPLLTQVEPVILWEDNTMKLSMTRQDGLLWEIIAGSKRLSDGNKEVTFKLYRAPSVSVTVAHIWRVIQLEGAFIVPSKVSGVFHPPTALTGYAFMSWGDATPSQTDKATMVDLKILPGAHNESTSCQGYTPMCLQSASDAAARQTASLQYANLPTWLKMAAHALFPEHIQTESTRTQLTFAYPVALIPWNTKGLCAINHELVLTLDNVTLPFRLGEKETLAVADCSGSTSFAIQLKLEHEIIGANIFGSGDDVQLIPLADKTLEVVVNGSKIENISQGYKRVDIDKTEFNIKLRPPGIVQVELRSGVVLQHYNSTVVILIPAIFRGATCGVCGDFNGDSFNEPSFPYYPSSN</sequence>
<dbReference type="Pfam" id="PF00094">
    <property type="entry name" value="VWD"/>
    <property type="match status" value="1"/>
</dbReference>
<dbReference type="Gene3D" id="2.30.230.10">
    <property type="entry name" value="Lipovitellin, beta-sheet shell regions, chain A"/>
    <property type="match status" value="1"/>
</dbReference>
<organism evidence="6 7">
    <name type="scientific">Nesidiocoris tenuis</name>
    <dbReference type="NCBI Taxonomy" id="355587"/>
    <lineage>
        <taxon>Eukaryota</taxon>
        <taxon>Metazoa</taxon>
        <taxon>Ecdysozoa</taxon>
        <taxon>Arthropoda</taxon>
        <taxon>Hexapoda</taxon>
        <taxon>Insecta</taxon>
        <taxon>Pterygota</taxon>
        <taxon>Neoptera</taxon>
        <taxon>Paraneoptera</taxon>
        <taxon>Hemiptera</taxon>
        <taxon>Heteroptera</taxon>
        <taxon>Panheteroptera</taxon>
        <taxon>Cimicomorpha</taxon>
        <taxon>Miridae</taxon>
        <taxon>Dicyphina</taxon>
        <taxon>Nesidiocoris</taxon>
    </lineage>
</organism>
<dbReference type="InterPro" id="IPR015255">
    <property type="entry name" value="Vitellinogen_open_b-sht"/>
</dbReference>
<comment type="caution">
    <text evidence="2">Lacks conserved residue(s) required for the propagation of feature annotation.</text>
</comment>
<dbReference type="SMART" id="SM01169">
    <property type="entry name" value="DUF1943"/>
    <property type="match status" value="1"/>
</dbReference>
<evidence type="ECO:0000313" key="7">
    <source>
        <dbReference type="Proteomes" id="UP001307889"/>
    </source>
</evidence>
<dbReference type="PANTHER" id="PTHR23345">
    <property type="entry name" value="VITELLOGENIN-RELATED"/>
    <property type="match status" value="1"/>
</dbReference>
<evidence type="ECO:0000259" key="5">
    <source>
        <dbReference type="PROSITE" id="PS51233"/>
    </source>
</evidence>
<dbReference type="Gene3D" id="1.25.10.20">
    <property type="entry name" value="Vitellinogen, superhelical"/>
    <property type="match status" value="1"/>
</dbReference>
<keyword evidence="1 3" id="KW-0732">Signal</keyword>
<feature type="domain" description="Vitellogenin" evidence="4">
    <location>
        <begin position="1"/>
        <end position="639"/>
    </location>
</feature>
<dbReference type="EMBL" id="AP028920">
    <property type="protein sequence ID" value="BET01080.1"/>
    <property type="molecule type" value="Genomic_DNA"/>
</dbReference>
<feature type="domain" description="VWFD" evidence="5">
    <location>
        <begin position="1160"/>
        <end position="1319"/>
    </location>
</feature>
<dbReference type="SMART" id="SM00216">
    <property type="entry name" value="VWD"/>
    <property type="match status" value="1"/>
</dbReference>
<dbReference type="PROSITE" id="PS51211">
    <property type="entry name" value="VITELLOGENIN"/>
    <property type="match status" value="1"/>
</dbReference>
<dbReference type="InterPro" id="IPR001846">
    <property type="entry name" value="VWF_type-D"/>
</dbReference>
<dbReference type="InterPro" id="IPR001747">
    <property type="entry name" value="Vitellogenin_N"/>
</dbReference>
<accession>A0ABN7B9K8</accession>
<evidence type="ECO:0000313" key="6">
    <source>
        <dbReference type="EMBL" id="BET01080.1"/>
    </source>
</evidence>
<evidence type="ECO:0000256" key="1">
    <source>
        <dbReference type="ARBA" id="ARBA00022729"/>
    </source>
</evidence>
<feature type="chain" id="PRO_5047440318" evidence="3">
    <location>
        <begin position="19"/>
        <end position="1319"/>
    </location>
</feature>
<dbReference type="SUPFAM" id="SSF48431">
    <property type="entry name" value="Lipovitellin-phosvitin complex, superhelical domain"/>
    <property type="match status" value="1"/>
</dbReference>
<protein>
    <submittedName>
        <fullName evidence="6">LPD_N</fullName>
    </submittedName>
</protein>
<keyword evidence="7" id="KW-1185">Reference proteome</keyword>
<dbReference type="Proteomes" id="UP001307889">
    <property type="component" value="Chromosome 12"/>
</dbReference>
<dbReference type="Pfam" id="PF01347">
    <property type="entry name" value="Vitellogenin_N"/>
    <property type="match status" value="1"/>
</dbReference>
<feature type="signal peptide" evidence="3">
    <location>
        <begin position="1"/>
        <end position="18"/>
    </location>
</feature>
<dbReference type="InterPro" id="IPR015816">
    <property type="entry name" value="Vitellinogen_b-sht_N"/>
</dbReference>
<dbReference type="InterPro" id="IPR015819">
    <property type="entry name" value="Lipid_transp_b-sht_shell"/>
</dbReference>
<feature type="disulfide bond" evidence="2">
    <location>
        <begin position="141"/>
        <end position="167"/>
    </location>
</feature>
<dbReference type="InterPro" id="IPR011030">
    <property type="entry name" value="Lipovitellin_superhlx_dom"/>
</dbReference>
<keyword evidence="2" id="KW-1015">Disulfide bond</keyword>
<dbReference type="SMART" id="SM00638">
    <property type="entry name" value="LPD_N"/>
    <property type="match status" value="1"/>
</dbReference>
<name>A0ABN7B9K8_9HEMI</name>